<gene>
    <name evidence="7 8" type="primary">rsmH</name>
    <name evidence="8" type="ORF">INP52_06555</name>
</gene>
<dbReference type="FunFam" id="1.10.150.170:FF:000001">
    <property type="entry name" value="Ribosomal RNA small subunit methyltransferase H"/>
    <property type="match status" value="1"/>
</dbReference>
<dbReference type="Gene3D" id="1.10.150.170">
    <property type="entry name" value="Putative methyltransferase TM0872, insert domain"/>
    <property type="match status" value="1"/>
</dbReference>
<dbReference type="EC" id="2.1.1.199" evidence="7"/>
<comment type="function">
    <text evidence="7">Specifically methylates the N4 position of cytidine in position 1402 (C1402) of 16S rRNA.</text>
</comment>
<dbReference type="Pfam" id="PF01795">
    <property type="entry name" value="Methyltransf_5"/>
    <property type="match status" value="1"/>
</dbReference>
<keyword evidence="6 7" id="KW-0949">S-adenosyl-L-methionine</keyword>
<feature type="binding site" evidence="7">
    <location>
        <begin position="35"/>
        <end position="37"/>
    </location>
    <ligand>
        <name>S-adenosyl-L-methionine</name>
        <dbReference type="ChEBI" id="CHEBI:59789"/>
    </ligand>
</feature>
<dbReference type="Proteomes" id="UP000593735">
    <property type="component" value="Chromosome"/>
</dbReference>
<evidence type="ECO:0000256" key="4">
    <source>
        <dbReference type="ARBA" id="ARBA00022603"/>
    </source>
</evidence>
<evidence type="ECO:0000256" key="6">
    <source>
        <dbReference type="ARBA" id="ARBA00022691"/>
    </source>
</evidence>
<dbReference type="InterPro" id="IPR002903">
    <property type="entry name" value="RsmH"/>
</dbReference>
<evidence type="ECO:0000256" key="3">
    <source>
        <dbReference type="ARBA" id="ARBA00022552"/>
    </source>
</evidence>
<keyword evidence="3 7" id="KW-0698">rRNA processing</keyword>
<feature type="binding site" evidence="7">
    <location>
        <position position="84"/>
    </location>
    <ligand>
        <name>S-adenosyl-L-methionine</name>
        <dbReference type="ChEBI" id="CHEBI:59789"/>
    </ligand>
</feature>
<dbReference type="GO" id="GO:0005737">
    <property type="term" value="C:cytoplasm"/>
    <property type="evidence" value="ECO:0007669"/>
    <property type="project" value="UniProtKB-SubCell"/>
</dbReference>
<name>A0A7S7MAB2_9ACTN</name>
<dbReference type="PIRSF" id="PIRSF004486">
    <property type="entry name" value="MraW"/>
    <property type="match status" value="1"/>
</dbReference>
<evidence type="ECO:0000256" key="5">
    <source>
        <dbReference type="ARBA" id="ARBA00022679"/>
    </source>
</evidence>
<dbReference type="InterPro" id="IPR023397">
    <property type="entry name" value="SAM-dep_MeTrfase_MraW_recog"/>
</dbReference>
<dbReference type="HAMAP" id="MF_01007">
    <property type="entry name" value="16SrRNA_methyltr_H"/>
    <property type="match status" value="1"/>
</dbReference>
<protein>
    <recommendedName>
        <fullName evidence="7">Ribosomal RNA small subunit methyltransferase H</fullName>
        <ecNumber evidence="7">2.1.1.199</ecNumber>
    </recommendedName>
    <alternativeName>
        <fullName evidence="7">16S rRNA m(4)C1402 methyltransferase</fullName>
    </alternativeName>
    <alternativeName>
        <fullName evidence="7">rRNA (cytosine-N(4)-)-methyltransferase RsmH</fullName>
    </alternativeName>
</protein>
<dbReference type="NCBIfam" id="TIGR00006">
    <property type="entry name" value="16S rRNA (cytosine(1402)-N(4))-methyltransferase RsmH"/>
    <property type="match status" value="1"/>
</dbReference>
<feature type="binding site" evidence="7">
    <location>
        <position position="105"/>
    </location>
    <ligand>
        <name>S-adenosyl-L-methionine</name>
        <dbReference type="ChEBI" id="CHEBI:59789"/>
    </ligand>
</feature>
<keyword evidence="9" id="KW-1185">Reference proteome</keyword>
<evidence type="ECO:0000313" key="8">
    <source>
        <dbReference type="EMBL" id="QOY61601.1"/>
    </source>
</evidence>
<dbReference type="GO" id="GO:0071424">
    <property type="term" value="F:rRNA (cytosine-N4-)-methyltransferase activity"/>
    <property type="evidence" value="ECO:0007669"/>
    <property type="project" value="UniProtKB-UniRule"/>
</dbReference>
<dbReference type="AlphaFoldDB" id="A0A7S7MAB2"/>
<feature type="binding site" evidence="7">
    <location>
        <position position="112"/>
    </location>
    <ligand>
        <name>S-adenosyl-L-methionine</name>
        <dbReference type="ChEBI" id="CHEBI:59789"/>
    </ligand>
</feature>
<evidence type="ECO:0000313" key="9">
    <source>
        <dbReference type="Proteomes" id="UP000593735"/>
    </source>
</evidence>
<evidence type="ECO:0000256" key="2">
    <source>
        <dbReference type="ARBA" id="ARBA00022490"/>
    </source>
</evidence>
<accession>A0A7S7MAB2</accession>
<comment type="catalytic activity">
    <reaction evidence="7">
        <text>cytidine(1402) in 16S rRNA + S-adenosyl-L-methionine = N(4)-methylcytidine(1402) in 16S rRNA + S-adenosyl-L-homocysteine + H(+)</text>
        <dbReference type="Rhea" id="RHEA:42928"/>
        <dbReference type="Rhea" id="RHEA-COMP:10286"/>
        <dbReference type="Rhea" id="RHEA-COMP:10287"/>
        <dbReference type="ChEBI" id="CHEBI:15378"/>
        <dbReference type="ChEBI" id="CHEBI:57856"/>
        <dbReference type="ChEBI" id="CHEBI:59789"/>
        <dbReference type="ChEBI" id="CHEBI:74506"/>
        <dbReference type="ChEBI" id="CHEBI:82748"/>
        <dbReference type="EC" id="2.1.1.199"/>
    </reaction>
</comment>
<evidence type="ECO:0000256" key="1">
    <source>
        <dbReference type="ARBA" id="ARBA00010396"/>
    </source>
</evidence>
<keyword evidence="2 7" id="KW-0963">Cytoplasm</keyword>
<sequence>MTREYRHVPVMLAETLTELGPQPGEVVCDCTLGGAGHAVELARRVAPEGLLLGIDQDDAALEAAAERLGREAAEARVRLLKGNFGDLDELLVAAEVPGVDCFLFDLGVSSPQLDVPERGFSYHEDAPLDMRMNSGNHTLTAAEVVNTYTEADLTRILRVYGDERFASRIAHRIVETRAQEPLETTLQLVDVIKRSIPAAARRHGGHPARKTFQALRIEVNHELDVLDRGLRAAARWANPGGRICVISYHSLEDRIVKHVFTELSQGCTCPPDLPVCVCGHVPIVEVRTRRPLVASDEEVAANPRSRSALMRVAVKLDAEG</sequence>
<proteinExistence type="inferred from homology"/>
<dbReference type="PANTHER" id="PTHR11265">
    <property type="entry name" value="S-ADENOSYL-METHYLTRANSFERASE MRAW"/>
    <property type="match status" value="1"/>
</dbReference>
<keyword evidence="5 7" id="KW-0808">Transferase</keyword>
<dbReference type="EMBL" id="CP063767">
    <property type="protein sequence ID" value="QOY61601.1"/>
    <property type="molecule type" value="Genomic_DNA"/>
</dbReference>
<evidence type="ECO:0000256" key="7">
    <source>
        <dbReference type="HAMAP-Rule" id="MF_01007"/>
    </source>
</evidence>
<keyword evidence="4 7" id="KW-0489">Methyltransferase</keyword>
<organism evidence="8 9">
    <name type="scientific">Thermophilibacter immobilis</name>
    <dbReference type="NCBI Taxonomy" id="2779519"/>
    <lineage>
        <taxon>Bacteria</taxon>
        <taxon>Bacillati</taxon>
        <taxon>Actinomycetota</taxon>
        <taxon>Coriobacteriia</taxon>
        <taxon>Coriobacteriales</taxon>
        <taxon>Atopobiaceae</taxon>
        <taxon>Thermophilibacter</taxon>
    </lineage>
</organism>
<dbReference type="SUPFAM" id="SSF53335">
    <property type="entry name" value="S-adenosyl-L-methionine-dependent methyltransferases"/>
    <property type="match status" value="1"/>
</dbReference>
<feature type="binding site" evidence="7">
    <location>
        <position position="55"/>
    </location>
    <ligand>
        <name>S-adenosyl-L-methionine</name>
        <dbReference type="ChEBI" id="CHEBI:59789"/>
    </ligand>
</feature>
<dbReference type="SUPFAM" id="SSF81799">
    <property type="entry name" value="Putative methyltransferase TM0872, insert domain"/>
    <property type="match status" value="1"/>
</dbReference>
<dbReference type="KEGG" id="tio:INP52_06555"/>
<dbReference type="InterPro" id="IPR029063">
    <property type="entry name" value="SAM-dependent_MTases_sf"/>
</dbReference>
<reference evidence="8 9" key="1">
    <citation type="submission" date="2020-10" db="EMBL/GenBank/DDBJ databases">
        <title>Olsenella immobilis sp.nov., isolated from the mud in a fermentation cellar used for the production of Chinese strong-flavoured liquor.</title>
        <authorList>
            <person name="Lu L."/>
        </authorList>
    </citation>
    <scope>NUCLEOTIDE SEQUENCE [LARGE SCALE GENOMIC DNA]</scope>
    <source>
        <strain evidence="8 9">LZLJ-2</strain>
    </source>
</reference>
<dbReference type="PANTHER" id="PTHR11265:SF0">
    <property type="entry name" value="12S RRNA N4-METHYLCYTIDINE METHYLTRANSFERASE"/>
    <property type="match status" value="1"/>
</dbReference>
<comment type="similarity">
    <text evidence="1 7">Belongs to the methyltransferase superfamily. RsmH family.</text>
</comment>
<comment type="subcellular location">
    <subcellularLocation>
        <location evidence="7">Cytoplasm</location>
    </subcellularLocation>
</comment>
<dbReference type="GO" id="GO:0070475">
    <property type="term" value="P:rRNA base methylation"/>
    <property type="evidence" value="ECO:0007669"/>
    <property type="project" value="UniProtKB-UniRule"/>
</dbReference>
<dbReference type="Gene3D" id="3.40.50.150">
    <property type="entry name" value="Vaccinia Virus protein VP39"/>
    <property type="match status" value="1"/>
</dbReference>